<evidence type="ECO:0000256" key="3">
    <source>
        <dbReference type="ARBA" id="ARBA00004714"/>
    </source>
</evidence>
<gene>
    <name evidence="15" type="primary">fba</name>
    <name evidence="15" type="ORF">KCX82_07100</name>
</gene>
<evidence type="ECO:0000313" key="15">
    <source>
        <dbReference type="EMBL" id="MBR0597632.1"/>
    </source>
</evidence>
<dbReference type="EC" id="4.1.2.13" evidence="5"/>
<dbReference type="Pfam" id="PF01116">
    <property type="entry name" value="F_bP_aldolase"/>
    <property type="match status" value="1"/>
</dbReference>
<feature type="binding site" evidence="14">
    <location>
        <position position="134"/>
    </location>
    <ligand>
        <name>Zn(2+)</name>
        <dbReference type="ChEBI" id="CHEBI:29105"/>
        <label>2</label>
    </ligand>
</feature>
<evidence type="ECO:0000256" key="6">
    <source>
        <dbReference type="ARBA" id="ARBA00013779"/>
    </source>
</evidence>
<evidence type="ECO:0000256" key="7">
    <source>
        <dbReference type="ARBA" id="ARBA00022723"/>
    </source>
</evidence>
<keyword evidence="10 15" id="KW-0456">Lyase</keyword>
<dbReference type="GO" id="GO:0006096">
    <property type="term" value="P:glycolytic process"/>
    <property type="evidence" value="ECO:0007669"/>
    <property type="project" value="UniProtKB-KW"/>
</dbReference>
<comment type="catalytic activity">
    <reaction evidence="1">
        <text>beta-D-fructose 1,6-bisphosphate = D-glyceraldehyde 3-phosphate + dihydroxyacetone phosphate</text>
        <dbReference type="Rhea" id="RHEA:14729"/>
        <dbReference type="ChEBI" id="CHEBI:32966"/>
        <dbReference type="ChEBI" id="CHEBI:57642"/>
        <dbReference type="ChEBI" id="CHEBI:59776"/>
        <dbReference type="EC" id="4.1.2.13"/>
    </reaction>
</comment>
<comment type="similarity">
    <text evidence="4">Belongs to the class II fructose-bisphosphate aldolase family.</text>
</comment>
<protein>
    <recommendedName>
        <fullName evidence="6">Fructose-bisphosphate aldolase</fullName>
        <ecNumber evidence="5">4.1.2.13</ecNumber>
    </recommendedName>
    <alternativeName>
        <fullName evidence="11">Fructose-1,6-bisphosphate aldolase</fullName>
    </alternativeName>
</protein>
<evidence type="ECO:0000256" key="10">
    <source>
        <dbReference type="ARBA" id="ARBA00023239"/>
    </source>
</evidence>
<evidence type="ECO:0000256" key="2">
    <source>
        <dbReference type="ARBA" id="ARBA00002181"/>
    </source>
</evidence>
<dbReference type="InterPro" id="IPR050246">
    <property type="entry name" value="Class_II_FBP_aldolase"/>
</dbReference>
<dbReference type="PIRSF" id="PIRSF001359">
    <property type="entry name" value="F_bP_aldolase_II"/>
    <property type="match status" value="1"/>
</dbReference>
<proteinExistence type="inferred from homology"/>
<dbReference type="Proteomes" id="UP000675664">
    <property type="component" value="Unassembled WGS sequence"/>
</dbReference>
<dbReference type="FunFam" id="3.20.20.70:FF:000111">
    <property type="entry name" value="Fructose-1,6-bisphosphate aldolase"/>
    <property type="match status" value="1"/>
</dbReference>
<feature type="binding site" evidence="14">
    <location>
        <position position="83"/>
    </location>
    <ligand>
        <name>Zn(2+)</name>
        <dbReference type="ChEBI" id="CHEBI:29105"/>
        <label>1</label>
        <note>catalytic</note>
    </ligand>
</feature>
<dbReference type="GO" id="GO:0004332">
    <property type="term" value="F:fructose-bisphosphate aldolase activity"/>
    <property type="evidence" value="ECO:0007669"/>
    <property type="project" value="UniProtKB-EC"/>
</dbReference>
<dbReference type="PANTHER" id="PTHR30304:SF0">
    <property type="entry name" value="D-TAGATOSE-1,6-BISPHOSPHATE ALDOLASE SUBUNIT GATY-RELATED"/>
    <property type="match status" value="1"/>
</dbReference>
<evidence type="ECO:0000256" key="4">
    <source>
        <dbReference type="ARBA" id="ARBA00005812"/>
    </source>
</evidence>
<comment type="function">
    <text evidence="2">Catalyzes the aldol condensation of dihydroxyacetone phosphate (DHAP or glycerone-phosphate) with glyceraldehyde 3-phosphate (G3P) to form fructose 1,6-bisphosphate (FBP) in gluconeogenesis and the reverse reaction in glycolysis.</text>
</comment>
<evidence type="ECO:0000256" key="1">
    <source>
        <dbReference type="ARBA" id="ARBA00000441"/>
    </source>
</evidence>
<comment type="pathway">
    <text evidence="3">Carbohydrate degradation; glycolysis; D-glyceraldehyde 3-phosphate and glycerone phosphate from D-glucose: step 4/4.</text>
</comment>
<feature type="binding site" evidence="13">
    <location>
        <position position="181"/>
    </location>
    <ligand>
        <name>dihydroxyacetone phosphate</name>
        <dbReference type="ChEBI" id="CHEBI:57642"/>
    </ligand>
</feature>
<dbReference type="NCBIfam" id="TIGR00167">
    <property type="entry name" value="cbbA"/>
    <property type="match status" value="1"/>
</dbReference>
<dbReference type="AlphaFoldDB" id="A0A8J7VYT7"/>
<organism evidence="15 16">
    <name type="scientific">Sinanaerobacter chloroacetimidivorans</name>
    <dbReference type="NCBI Taxonomy" id="2818044"/>
    <lineage>
        <taxon>Bacteria</taxon>
        <taxon>Bacillati</taxon>
        <taxon>Bacillota</taxon>
        <taxon>Clostridia</taxon>
        <taxon>Peptostreptococcales</taxon>
        <taxon>Anaerovoracaceae</taxon>
        <taxon>Sinanaerobacter</taxon>
    </lineage>
</organism>
<dbReference type="InterPro" id="IPR011289">
    <property type="entry name" value="Fruc_bis_ald_class-2"/>
</dbReference>
<dbReference type="InterPro" id="IPR013785">
    <property type="entry name" value="Aldolase_TIM"/>
</dbReference>
<evidence type="ECO:0000256" key="13">
    <source>
        <dbReference type="PIRSR" id="PIRSR001359-2"/>
    </source>
</evidence>
<dbReference type="NCBIfam" id="TIGR01859">
    <property type="entry name" value="fruc_bis_ald"/>
    <property type="match status" value="1"/>
</dbReference>
<keyword evidence="9" id="KW-0324">Glycolysis</keyword>
<feature type="binding site" evidence="14">
    <location>
        <position position="180"/>
    </location>
    <ligand>
        <name>Zn(2+)</name>
        <dbReference type="ChEBI" id="CHEBI:29105"/>
        <label>1</label>
        <note>catalytic</note>
    </ligand>
</feature>
<evidence type="ECO:0000256" key="14">
    <source>
        <dbReference type="PIRSR" id="PIRSR001359-3"/>
    </source>
</evidence>
<evidence type="ECO:0000256" key="5">
    <source>
        <dbReference type="ARBA" id="ARBA00013068"/>
    </source>
</evidence>
<dbReference type="InterPro" id="IPR000771">
    <property type="entry name" value="FBA_II"/>
</dbReference>
<feature type="binding site" evidence="14">
    <location>
        <position position="211"/>
    </location>
    <ligand>
        <name>Zn(2+)</name>
        <dbReference type="ChEBI" id="CHEBI:29105"/>
        <label>1</label>
        <note>catalytic</note>
    </ligand>
</feature>
<accession>A0A8J7VYT7</accession>
<dbReference type="GO" id="GO:0008270">
    <property type="term" value="F:zinc ion binding"/>
    <property type="evidence" value="ECO:0007669"/>
    <property type="project" value="InterPro"/>
</dbReference>
<feature type="binding site" evidence="13">
    <location>
        <begin position="212"/>
        <end position="214"/>
    </location>
    <ligand>
        <name>dihydroxyacetone phosphate</name>
        <dbReference type="ChEBI" id="CHEBI:57642"/>
    </ligand>
</feature>
<reference evidence="15" key="1">
    <citation type="submission" date="2021-04" db="EMBL/GenBank/DDBJ databases">
        <title>Sinoanaerobacter chloroacetimidivorans sp. nov., an obligate anaerobic bacterium isolated from anaerobic sludge.</title>
        <authorList>
            <person name="Bao Y."/>
        </authorList>
    </citation>
    <scope>NUCLEOTIDE SEQUENCE</scope>
    <source>
        <strain evidence="15">BAD-6</strain>
    </source>
</reference>
<dbReference type="EMBL" id="JAGSND010000003">
    <property type="protein sequence ID" value="MBR0597632.1"/>
    <property type="molecule type" value="Genomic_DNA"/>
</dbReference>
<reference evidence="15" key="2">
    <citation type="submission" date="2021-04" db="EMBL/GenBank/DDBJ databases">
        <authorList>
            <person name="Liu J."/>
        </authorList>
    </citation>
    <scope>NUCLEOTIDE SEQUENCE</scope>
    <source>
        <strain evidence="15">BAD-6</strain>
    </source>
</reference>
<evidence type="ECO:0000313" key="16">
    <source>
        <dbReference type="Proteomes" id="UP000675664"/>
    </source>
</evidence>
<dbReference type="Gene3D" id="3.20.20.70">
    <property type="entry name" value="Aldolase class I"/>
    <property type="match status" value="1"/>
</dbReference>
<dbReference type="SUPFAM" id="SSF51569">
    <property type="entry name" value="Aldolase"/>
    <property type="match status" value="1"/>
</dbReference>
<dbReference type="CDD" id="cd00947">
    <property type="entry name" value="TBP_aldolase_IIB"/>
    <property type="match status" value="1"/>
</dbReference>
<feature type="active site" description="Proton donor" evidence="12">
    <location>
        <position position="82"/>
    </location>
</feature>
<name>A0A8J7VYT7_9FIRM</name>
<feature type="binding site" evidence="14">
    <location>
        <position position="104"/>
    </location>
    <ligand>
        <name>Zn(2+)</name>
        <dbReference type="ChEBI" id="CHEBI:29105"/>
        <label>2</label>
    </ligand>
</feature>
<keyword evidence="16" id="KW-1185">Reference proteome</keyword>
<evidence type="ECO:0000256" key="9">
    <source>
        <dbReference type="ARBA" id="ARBA00023152"/>
    </source>
</evidence>
<comment type="caution">
    <text evidence="15">The sequence shown here is derived from an EMBL/GenBank/DDBJ whole genome shotgun (WGS) entry which is preliminary data.</text>
</comment>
<keyword evidence="8 14" id="KW-0862">Zinc</keyword>
<evidence type="ECO:0000256" key="12">
    <source>
        <dbReference type="PIRSR" id="PIRSR001359-1"/>
    </source>
</evidence>
<dbReference type="PANTHER" id="PTHR30304">
    <property type="entry name" value="D-TAGATOSE-1,6-BISPHOSPHATE ALDOLASE"/>
    <property type="match status" value="1"/>
</dbReference>
<sequence length="309" mass="33620">MALVTSKEMFAKALKSDHAVGAFNVNNMEIIQGIVDAAKIENAPLILQVSAGARKYAKPTYLVKLVEAAIEDSGLDIVLHLDHGEDFEICKKCVDDGFTSVMIDGSKHSFEDNIALTKQVVEYAHAKGVVVEAELGKLAGIEDNIKVDARSATFTDPDEAAEFVERTGVDSLAISIGTSHGAYKFKGDPYLDFERLQKISSLIPNTPLVLHGASTVLPEFVALCNQYGGNIPGAQGVPEDMIRTAAKYGVCKVNIDTDLRLAMTAEIRRIFMENPAEFDPRKYLGPARDAIQKMVQHKIKNVLGASNQR</sequence>
<comment type="cofactor">
    <cofactor evidence="14">
        <name>Zn(2+)</name>
        <dbReference type="ChEBI" id="CHEBI:29105"/>
    </cofactor>
    <text evidence="14">Binds 2 Zn(2+) ions per subunit. One is catalytic and the other provides a structural contribution.</text>
</comment>
<keyword evidence="7 14" id="KW-0479">Metal-binding</keyword>
<feature type="binding site" evidence="13">
    <location>
        <begin position="254"/>
        <end position="257"/>
    </location>
    <ligand>
        <name>dihydroxyacetone phosphate</name>
        <dbReference type="ChEBI" id="CHEBI:57642"/>
    </ligand>
</feature>
<evidence type="ECO:0000256" key="11">
    <source>
        <dbReference type="ARBA" id="ARBA00031804"/>
    </source>
</evidence>
<dbReference type="GO" id="GO:0030388">
    <property type="term" value="P:fructose 1,6-bisphosphate metabolic process"/>
    <property type="evidence" value="ECO:0007669"/>
    <property type="project" value="InterPro"/>
</dbReference>
<evidence type="ECO:0000256" key="8">
    <source>
        <dbReference type="ARBA" id="ARBA00022833"/>
    </source>
</evidence>
<dbReference type="RefSeq" id="WP_227017759.1">
    <property type="nucleotide sequence ID" value="NZ_JAGSND010000003.1"/>
</dbReference>